<evidence type="ECO:0000256" key="3">
    <source>
        <dbReference type="ARBA" id="ARBA00023163"/>
    </source>
</evidence>
<dbReference type="Proteomes" id="UP000069030">
    <property type="component" value="Chromosome"/>
</dbReference>
<reference evidence="4 5" key="1">
    <citation type="journal article" date="2016" name="J. Zhejiang Univ. Sci. B">
        <title>Antibiotic resistance mechanisms of Myroides sp.</title>
        <authorList>
            <person name="Hu S."/>
            <person name="Yuan S."/>
            <person name="Qu H."/>
            <person name="Jiang T."/>
            <person name="Zhou Y."/>
            <person name="Wang M."/>
            <person name="Ming D."/>
        </authorList>
    </citation>
    <scope>NUCLEOTIDE SEQUENCE [LARGE SCALE GENOMIC DNA]</scope>
    <source>
        <strain evidence="4 5">PR63039</strain>
    </source>
</reference>
<organism evidence="4 5">
    <name type="scientific">Myroides odoratimimus</name>
    <dbReference type="NCBI Taxonomy" id="76832"/>
    <lineage>
        <taxon>Bacteria</taxon>
        <taxon>Pseudomonadati</taxon>
        <taxon>Bacteroidota</taxon>
        <taxon>Flavobacteriia</taxon>
        <taxon>Flavobacteriales</taxon>
        <taxon>Flavobacteriaceae</taxon>
        <taxon>Myroides</taxon>
    </lineage>
</organism>
<name>A0A0S7EJ79_9FLAO</name>
<dbReference type="eggNOG" id="COG2207">
    <property type="taxonomic scope" value="Bacteria"/>
</dbReference>
<dbReference type="GO" id="GO:0016301">
    <property type="term" value="F:kinase activity"/>
    <property type="evidence" value="ECO:0007669"/>
    <property type="project" value="UniProtKB-KW"/>
</dbReference>
<dbReference type="Pfam" id="PF12833">
    <property type="entry name" value="HTH_18"/>
    <property type="match status" value="1"/>
</dbReference>
<dbReference type="AlphaFoldDB" id="A0A0S7EJ79"/>
<dbReference type="KEGG" id="mod:AS202_09120"/>
<proteinExistence type="predicted"/>
<evidence type="ECO:0000256" key="1">
    <source>
        <dbReference type="ARBA" id="ARBA00023015"/>
    </source>
</evidence>
<dbReference type="PANTHER" id="PTHR43280">
    <property type="entry name" value="ARAC-FAMILY TRANSCRIPTIONAL REGULATOR"/>
    <property type="match status" value="1"/>
</dbReference>
<keyword evidence="4" id="KW-0418">Kinase</keyword>
<dbReference type="PROSITE" id="PS01124">
    <property type="entry name" value="HTH_ARAC_FAMILY_2"/>
    <property type="match status" value="1"/>
</dbReference>
<evidence type="ECO:0000313" key="4">
    <source>
        <dbReference type="EMBL" id="ALU26300.1"/>
    </source>
</evidence>
<evidence type="ECO:0000256" key="2">
    <source>
        <dbReference type="ARBA" id="ARBA00023125"/>
    </source>
</evidence>
<dbReference type="GO" id="GO:0003700">
    <property type="term" value="F:DNA-binding transcription factor activity"/>
    <property type="evidence" value="ECO:0007669"/>
    <property type="project" value="InterPro"/>
</dbReference>
<protein>
    <submittedName>
        <fullName evidence="4">Histidine kinase</fullName>
    </submittedName>
</protein>
<keyword evidence="1" id="KW-0805">Transcription regulation</keyword>
<dbReference type="PANTHER" id="PTHR43280:SF32">
    <property type="entry name" value="TRANSCRIPTIONAL REGULATORY PROTEIN"/>
    <property type="match status" value="1"/>
</dbReference>
<dbReference type="GO" id="GO:0043565">
    <property type="term" value="F:sequence-specific DNA binding"/>
    <property type="evidence" value="ECO:0007669"/>
    <property type="project" value="InterPro"/>
</dbReference>
<keyword evidence="4" id="KW-0808">Transferase</keyword>
<gene>
    <name evidence="4" type="ORF">AS202_09120</name>
</gene>
<keyword evidence="3" id="KW-0804">Transcription</keyword>
<dbReference type="InterPro" id="IPR009057">
    <property type="entry name" value="Homeodomain-like_sf"/>
</dbReference>
<dbReference type="SUPFAM" id="SSF46689">
    <property type="entry name" value="Homeodomain-like"/>
    <property type="match status" value="1"/>
</dbReference>
<dbReference type="SMART" id="SM00342">
    <property type="entry name" value="HTH_ARAC"/>
    <property type="match status" value="1"/>
</dbReference>
<dbReference type="InterPro" id="IPR018060">
    <property type="entry name" value="HTH_AraC"/>
</dbReference>
<sequence length="291" mass="34087">MTSTASKIVIPTKIVEFKNPPKDDFIIFQQGDETKKISPYNKRSYYKLSYLKSKSKFFDGNKVIELEGPSLFFSNPVSHYTFEPVSEKPEGYYCLFNSSFLGYKSHLLKSILAHLHENPIYLLTPQQDEFISYVFKRIEEENNQKYAQKYELMRNYIEIIIHQSNKLNATYTVDQSVNAPQRLCSKFLELLEKQFPIEKTNTVIKLKTPNDFAKVLNVHVNHLNHTLKKTIGKCTSDCIQERLLIESQKLLKSKPWSVAEIGYCLGFEYPTYFSSFFKKYTLLTPNQYRKN</sequence>
<evidence type="ECO:0000313" key="5">
    <source>
        <dbReference type="Proteomes" id="UP000069030"/>
    </source>
</evidence>
<keyword evidence="2" id="KW-0238">DNA-binding</keyword>
<dbReference type="EMBL" id="CP013690">
    <property type="protein sequence ID" value="ALU26300.1"/>
    <property type="molecule type" value="Genomic_DNA"/>
</dbReference>
<dbReference type="GeneID" id="66974964"/>
<dbReference type="RefSeq" id="WP_006257180.1">
    <property type="nucleotide sequence ID" value="NZ_BCMQ01000020.1"/>
</dbReference>
<dbReference type="Gene3D" id="1.10.10.60">
    <property type="entry name" value="Homeodomain-like"/>
    <property type="match status" value="1"/>
</dbReference>
<accession>A0A0S7EJ79</accession>